<dbReference type="Gene3D" id="1.10.1660.10">
    <property type="match status" value="1"/>
</dbReference>
<dbReference type="AlphaFoldDB" id="A0A1I2UJ74"/>
<dbReference type="PROSITE" id="PS50937">
    <property type="entry name" value="HTH_MERR_2"/>
    <property type="match status" value="1"/>
</dbReference>
<sequence>MLEPVRSESNYRFYTDKSLLQLKIIEVLKTNRLTLEEIKLHLSQLNEEPSLSHDSGNGNCSVTIDLLKKQFKQIESQLAQLQPAAAASLDANQAVQIRNKIMVQGITLVQSLLVYLNEVTSSL</sequence>
<dbReference type="InterPro" id="IPR009061">
    <property type="entry name" value="DNA-bd_dom_put_sf"/>
</dbReference>
<dbReference type="GO" id="GO:0003677">
    <property type="term" value="F:DNA binding"/>
    <property type="evidence" value="ECO:0007669"/>
    <property type="project" value="InterPro"/>
</dbReference>
<protein>
    <submittedName>
        <fullName evidence="2">MerR HTH family regulatory protein</fullName>
    </submittedName>
</protein>
<dbReference type="STRING" id="341036.SAMN05660649_02584"/>
<keyword evidence="3" id="KW-1185">Reference proteome</keyword>
<feature type="domain" description="HTH merR-type" evidence="1">
    <location>
        <begin position="1"/>
        <end position="44"/>
    </location>
</feature>
<accession>A0A1I2UJ74</accession>
<reference evidence="3" key="1">
    <citation type="submission" date="2016-10" db="EMBL/GenBank/DDBJ databases">
        <authorList>
            <person name="Varghese N."/>
            <person name="Submissions S."/>
        </authorList>
    </citation>
    <scope>NUCLEOTIDE SEQUENCE [LARGE SCALE GENOMIC DNA]</scope>
    <source>
        <strain evidence="3">DSM 17038</strain>
    </source>
</reference>
<evidence type="ECO:0000259" key="1">
    <source>
        <dbReference type="PROSITE" id="PS50937"/>
    </source>
</evidence>
<name>A0A1I2UJ74_9FIRM</name>
<dbReference type="EMBL" id="FOOX01000009">
    <property type="protein sequence ID" value="SFG75707.1"/>
    <property type="molecule type" value="Genomic_DNA"/>
</dbReference>
<evidence type="ECO:0000313" key="3">
    <source>
        <dbReference type="Proteomes" id="UP000199337"/>
    </source>
</evidence>
<dbReference type="GO" id="GO:0006355">
    <property type="term" value="P:regulation of DNA-templated transcription"/>
    <property type="evidence" value="ECO:0007669"/>
    <property type="project" value="InterPro"/>
</dbReference>
<evidence type="ECO:0000313" key="2">
    <source>
        <dbReference type="EMBL" id="SFG75707.1"/>
    </source>
</evidence>
<proteinExistence type="predicted"/>
<dbReference type="Proteomes" id="UP000199337">
    <property type="component" value="Unassembled WGS sequence"/>
</dbReference>
<dbReference type="InterPro" id="IPR000551">
    <property type="entry name" value="MerR-type_HTH_dom"/>
</dbReference>
<gene>
    <name evidence="2" type="ORF">SAMN05660649_02584</name>
</gene>
<dbReference type="Pfam" id="PF13411">
    <property type="entry name" value="MerR_1"/>
    <property type="match status" value="1"/>
</dbReference>
<organism evidence="2 3">
    <name type="scientific">Desulfotruncus arcticus DSM 17038</name>
    <dbReference type="NCBI Taxonomy" id="1121424"/>
    <lineage>
        <taxon>Bacteria</taxon>
        <taxon>Bacillati</taxon>
        <taxon>Bacillota</taxon>
        <taxon>Clostridia</taxon>
        <taxon>Eubacteriales</taxon>
        <taxon>Desulfallaceae</taxon>
        <taxon>Desulfotruncus</taxon>
    </lineage>
</organism>
<dbReference type="SUPFAM" id="SSF46955">
    <property type="entry name" value="Putative DNA-binding domain"/>
    <property type="match status" value="1"/>
</dbReference>